<sequence>MPGRHITDQQSRLYMQNRQKHSVPVAAAKSGFSPSTGYRIEADPRPPSEKKAKHERRRSDPLEGIFTEEVVPMLQSAPGLRPVGILRELCKRHPELGSGIRRTLERRIRAWRASHGEDQEVMFRQVHEPGRMGLSDFTHAPGLKVTITGVIFEYLLYHFRLAYSGFEHAEIVEGGESFAALTSGLQNALWSVGGAPRDHRTDSLSAAFRNLNADTAQDMTDRYEALCA</sequence>
<feature type="compositionally biased region" description="Basic and acidic residues" evidence="1">
    <location>
        <begin position="40"/>
        <end position="61"/>
    </location>
</feature>
<feature type="region of interest" description="Disordered" evidence="1">
    <location>
        <begin position="1"/>
        <end position="61"/>
    </location>
</feature>
<comment type="caution">
    <text evidence="3">The sequence shown here is derived from an EMBL/GenBank/DDBJ whole genome shotgun (WGS) entry which is preliminary data.</text>
</comment>
<organism evidence="3">
    <name type="scientific">Rhizobium meliloti</name>
    <name type="common">Ensifer meliloti</name>
    <name type="synonym">Sinorhizobium meliloti</name>
    <dbReference type="NCBI Taxonomy" id="382"/>
    <lineage>
        <taxon>Bacteria</taxon>
        <taxon>Pseudomonadati</taxon>
        <taxon>Pseudomonadota</taxon>
        <taxon>Alphaproteobacteria</taxon>
        <taxon>Hyphomicrobiales</taxon>
        <taxon>Rhizobiaceae</taxon>
        <taxon>Sinorhizobium/Ensifer group</taxon>
        <taxon>Sinorhizobium</taxon>
    </lineage>
</organism>
<gene>
    <name evidence="2" type="ORF">GHK45_05600</name>
    <name evidence="3" type="ORF">GHK45_13480</name>
</gene>
<evidence type="ECO:0000256" key="1">
    <source>
        <dbReference type="SAM" id="MobiDB-lite"/>
    </source>
</evidence>
<dbReference type="EMBL" id="WISP01000050">
    <property type="protein sequence ID" value="MQW03301.1"/>
    <property type="molecule type" value="Genomic_DNA"/>
</dbReference>
<name>A0A6A7ZSB7_RHIML</name>
<feature type="non-terminal residue" evidence="3">
    <location>
        <position position="228"/>
    </location>
</feature>
<accession>A0A6A7ZSB7</accession>
<protein>
    <submittedName>
        <fullName evidence="3">IS21-like element ISRm9 family transposase</fullName>
    </submittedName>
</protein>
<reference evidence="3" key="1">
    <citation type="journal article" date="2013" name="Genome Biol.">
        <title>Comparative genomics of the core and accessory genomes of 48 Sinorhizobium strains comprising five genospecies.</title>
        <authorList>
            <person name="Sugawara M."/>
            <person name="Epstein B."/>
            <person name="Badgley B.D."/>
            <person name="Unno T."/>
            <person name="Xu L."/>
            <person name="Reese J."/>
            <person name="Gyaneshwar P."/>
            <person name="Denny R."/>
            <person name="Mudge J."/>
            <person name="Bharti A.K."/>
            <person name="Farmer A.D."/>
            <person name="May G.D."/>
            <person name="Woodward J.E."/>
            <person name="Medigue C."/>
            <person name="Vallenet D."/>
            <person name="Lajus A."/>
            <person name="Rouy Z."/>
            <person name="Martinez-Vaz B."/>
            <person name="Tiffin P."/>
            <person name="Young N.D."/>
            <person name="Sadowsky M.J."/>
        </authorList>
    </citation>
    <scope>NUCLEOTIDE SEQUENCE</scope>
    <source>
        <strain evidence="3">M30</strain>
    </source>
</reference>
<dbReference type="PANTHER" id="PTHR35004:SF7">
    <property type="entry name" value="INTEGRASE PROTEIN"/>
    <property type="match status" value="1"/>
</dbReference>
<feature type="compositionally biased region" description="Polar residues" evidence="1">
    <location>
        <begin position="8"/>
        <end position="17"/>
    </location>
</feature>
<dbReference type="PANTHER" id="PTHR35004">
    <property type="entry name" value="TRANSPOSASE RV3428C-RELATED"/>
    <property type="match status" value="1"/>
</dbReference>
<proteinExistence type="predicted"/>
<dbReference type="AlphaFoldDB" id="A0A6A7ZSB7"/>
<evidence type="ECO:0000313" key="3">
    <source>
        <dbReference type="EMBL" id="MQW04761.1"/>
    </source>
</evidence>
<evidence type="ECO:0000313" key="2">
    <source>
        <dbReference type="EMBL" id="MQW03301.1"/>
    </source>
</evidence>
<dbReference type="EMBL" id="WISP01000102">
    <property type="protein sequence ID" value="MQW04761.1"/>
    <property type="molecule type" value="Genomic_DNA"/>
</dbReference>